<dbReference type="GO" id="GO:0016020">
    <property type="term" value="C:membrane"/>
    <property type="evidence" value="ECO:0007669"/>
    <property type="project" value="UniProtKB-SubCell"/>
</dbReference>
<keyword evidence="8" id="KW-0443">Lipid metabolism</keyword>
<evidence type="ECO:0000256" key="4">
    <source>
        <dbReference type="ARBA" id="ARBA00022516"/>
    </source>
</evidence>
<dbReference type="PANTHER" id="PTHR14269:SF11">
    <property type="entry name" value="CDP-DIACYLGLYCEROL--GLYCEROL-3-PHOSPHATE 3-PHOSPHATIDYLTRANSFERASE"/>
    <property type="match status" value="1"/>
</dbReference>
<feature type="transmembrane region" description="Helical" evidence="14">
    <location>
        <begin position="7"/>
        <end position="25"/>
    </location>
</feature>
<reference evidence="15" key="1">
    <citation type="journal article" date="2013" name="Extremophiles">
        <title>Proteinivorax tanatarense gen. nov., sp. nov., an anaerobic, haloalkaliphilic, proteolytic bacterium isolated from a decaying algal bloom, and proposal of Proteinivoraceae fam. nov.</title>
        <authorList>
            <person name="Kevbrin V."/>
            <person name="Boltyanskaya Y."/>
            <person name="Zhilina T."/>
            <person name="Kolganova T."/>
            <person name="Lavrentjeva E."/>
            <person name="Kuznetsov B."/>
        </authorList>
    </citation>
    <scope>NUCLEOTIDE SEQUENCE</scope>
    <source>
        <strain evidence="15">Z-910T</strain>
    </source>
</reference>
<keyword evidence="6 14" id="KW-0812">Transmembrane</keyword>
<evidence type="ECO:0000256" key="11">
    <source>
        <dbReference type="ARBA" id="ARBA00023264"/>
    </source>
</evidence>
<feature type="transmembrane region" description="Helical" evidence="14">
    <location>
        <begin position="145"/>
        <end position="167"/>
    </location>
</feature>
<evidence type="ECO:0000256" key="3">
    <source>
        <dbReference type="ARBA" id="ARBA00010441"/>
    </source>
</evidence>
<dbReference type="AlphaFoldDB" id="A0AAU7VPU7"/>
<evidence type="ECO:0000256" key="13">
    <source>
        <dbReference type="RuleBase" id="RU003750"/>
    </source>
</evidence>
<protein>
    <recommendedName>
        <fullName evidence="12">Phosphatidylglycerophosphate synthase</fullName>
    </recommendedName>
</protein>
<comment type="similarity">
    <text evidence="3 13">Belongs to the CDP-alcohol phosphatidyltransferase class-I family.</text>
</comment>
<reference evidence="15" key="2">
    <citation type="submission" date="2024-06" db="EMBL/GenBank/DDBJ databases">
        <authorList>
            <person name="Petrova K.O."/>
            <person name="Toshchakov S.V."/>
            <person name="Boltjanskaja Y.V."/>
            <person name="Kevbrin V."/>
        </authorList>
    </citation>
    <scope>NUCLEOTIDE SEQUENCE</scope>
    <source>
        <strain evidence="15">Z-910T</strain>
    </source>
</reference>
<evidence type="ECO:0000256" key="7">
    <source>
        <dbReference type="ARBA" id="ARBA00022989"/>
    </source>
</evidence>
<evidence type="ECO:0000256" key="12">
    <source>
        <dbReference type="ARBA" id="ARBA00033018"/>
    </source>
</evidence>
<evidence type="ECO:0000256" key="8">
    <source>
        <dbReference type="ARBA" id="ARBA00023098"/>
    </source>
</evidence>
<dbReference type="EMBL" id="CP158367">
    <property type="protein sequence ID" value="XBX76197.1"/>
    <property type="molecule type" value="Genomic_DNA"/>
</dbReference>
<dbReference type="InterPro" id="IPR043130">
    <property type="entry name" value="CDP-OH_PTrfase_TM_dom"/>
</dbReference>
<evidence type="ECO:0000256" key="2">
    <source>
        <dbReference type="ARBA" id="ARBA00004141"/>
    </source>
</evidence>
<comment type="function">
    <text evidence="1">This protein catalyzes the committed step to the synthesis of the acidic phospholipids.</text>
</comment>
<evidence type="ECO:0000256" key="1">
    <source>
        <dbReference type="ARBA" id="ARBA00003973"/>
    </source>
</evidence>
<proteinExistence type="inferred from homology"/>
<sequence length="178" mass="20498">MNIPNSITVFRLMLIPCYIIFFLVYEGDNHWLVALYFLIGGGLLDILDGYIARKYNMVTNAGAMLDPLADKLLLLTVAMGMNLKGYLPTWLIIILIGRETLMIIGGVINYLYTQIAISANYFGKINTCFVYLLIITYAFDWNYASVLAKIFVVYLLFVTFMYLNIFMRKINCKKVYKE</sequence>
<organism evidence="15">
    <name type="scientific">Proteinivorax tanatarense</name>
    <dbReference type="NCBI Taxonomy" id="1260629"/>
    <lineage>
        <taxon>Bacteria</taxon>
        <taxon>Bacillati</taxon>
        <taxon>Bacillota</taxon>
        <taxon>Clostridia</taxon>
        <taxon>Eubacteriales</taxon>
        <taxon>Proteinivoracaceae</taxon>
        <taxon>Proteinivorax</taxon>
    </lineage>
</organism>
<keyword evidence="4" id="KW-0444">Lipid biosynthesis</keyword>
<dbReference type="GO" id="GO:0046474">
    <property type="term" value="P:glycerophospholipid biosynthetic process"/>
    <property type="evidence" value="ECO:0007669"/>
    <property type="project" value="TreeGrafter"/>
</dbReference>
<evidence type="ECO:0000256" key="10">
    <source>
        <dbReference type="ARBA" id="ARBA00023209"/>
    </source>
</evidence>
<evidence type="ECO:0000256" key="6">
    <source>
        <dbReference type="ARBA" id="ARBA00022692"/>
    </source>
</evidence>
<feature type="transmembrane region" description="Helical" evidence="14">
    <location>
        <begin position="121"/>
        <end position="139"/>
    </location>
</feature>
<dbReference type="InterPro" id="IPR050324">
    <property type="entry name" value="CDP-alcohol_PTase-I"/>
</dbReference>
<dbReference type="GO" id="GO:0008444">
    <property type="term" value="F:CDP-diacylglycerol-glycerol-3-phosphate 3-phosphatidyltransferase activity"/>
    <property type="evidence" value="ECO:0007669"/>
    <property type="project" value="InterPro"/>
</dbReference>
<dbReference type="InterPro" id="IPR048254">
    <property type="entry name" value="CDP_ALCOHOL_P_TRANSF_CS"/>
</dbReference>
<dbReference type="InterPro" id="IPR000462">
    <property type="entry name" value="CDP-OH_P_trans"/>
</dbReference>
<keyword evidence="11" id="KW-1208">Phospholipid metabolism</keyword>
<evidence type="ECO:0000256" key="5">
    <source>
        <dbReference type="ARBA" id="ARBA00022679"/>
    </source>
</evidence>
<comment type="subcellular location">
    <subcellularLocation>
        <location evidence="2">Membrane</location>
        <topology evidence="2">Multi-pass membrane protein</topology>
    </subcellularLocation>
</comment>
<keyword evidence="10" id="KW-0594">Phospholipid biosynthesis</keyword>
<dbReference type="RefSeq" id="WP_350344931.1">
    <property type="nucleotide sequence ID" value="NZ_CP158367.1"/>
</dbReference>
<name>A0AAU7VPU7_9FIRM</name>
<dbReference type="PANTHER" id="PTHR14269">
    <property type="entry name" value="CDP-DIACYLGLYCEROL--GLYCEROL-3-PHOSPHATE 3-PHOSPHATIDYLTRANSFERASE-RELATED"/>
    <property type="match status" value="1"/>
</dbReference>
<keyword evidence="5 13" id="KW-0808">Transferase</keyword>
<keyword evidence="7 14" id="KW-1133">Transmembrane helix</keyword>
<dbReference type="PIRSF" id="PIRSF000847">
    <property type="entry name" value="Phos_ph_gly_syn"/>
    <property type="match status" value="1"/>
</dbReference>
<dbReference type="Pfam" id="PF01066">
    <property type="entry name" value="CDP-OH_P_transf"/>
    <property type="match status" value="1"/>
</dbReference>
<accession>A0AAU7VPU7</accession>
<keyword evidence="9 14" id="KW-0472">Membrane</keyword>
<dbReference type="PROSITE" id="PS00379">
    <property type="entry name" value="CDP_ALCOHOL_P_TRANSF"/>
    <property type="match status" value="1"/>
</dbReference>
<evidence type="ECO:0000313" key="15">
    <source>
        <dbReference type="EMBL" id="XBX76197.1"/>
    </source>
</evidence>
<dbReference type="Gene3D" id="1.20.120.1760">
    <property type="match status" value="1"/>
</dbReference>
<feature type="transmembrane region" description="Helical" evidence="14">
    <location>
        <begin position="89"/>
        <end position="112"/>
    </location>
</feature>
<evidence type="ECO:0000256" key="9">
    <source>
        <dbReference type="ARBA" id="ARBA00023136"/>
    </source>
</evidence>
<gene>
    <name evidence="15" type="ORF">PRVXT_001377</name>
</gene>
<feature type="transmembrane region" description="Helical" evidence="14">
    <location>
        <begin position="63"/>
        <end position="83"/>
    </location>
</feature>
<evidence type="ECO:0000256" key="14">
    <source>
        <dbReference type="SAM" id="Phobius"/>
    </source>
</evidence>
<feature type="transmembrane region" description="Helical" evidence="14">
    <location>
        <begin position="31"/>
        <end position="51"/>
    </location>
</feature>
<dbReference type="InterPro" id="IPR004570">
    <property type="entry name" value="Phosphatidylglycerol_P_synth"/>
</dbReference>